<dbReference type="InterPro" id="IPR006659">
    <property type="entry name" value="Arsenate_reductase"/>
</dbReference>
<dbReference type="PROSITE" id="PS51353">
    <property type="entry name" value="ARSC"/>
    <property type="match status" value="1"/>
</dbReference>
<organism evidence="5 6">
    <name type="scientific">Salinivibrio costicola subsp. alcaliphilus</name>
    <dbReference type="NCBI Taxonomy" id="272773"/>
    <lineage>
        <taxon>Bacteria</taxon>
        <taxon>Pseudomonadati</taxon>
        <taxon>Pseudomonadota</taxon>
        <taxon>Gammaproteobacteria</taxon>
        <taxon>Vibrionales</taxon>
        <taxon>Vibrionaceae</taxon>
        <taxon>Salinivibrio</taxon>
    </lineage>
</organism>
<keyword evidence="2 4" id="KW-0560">Oxidoreductase</keyword>
<dbReference type="RefSeq" id="WP_077669021.1">
    <property type="nucleotide sequence ID" value="NZ_MUFR01000004.1"/>
</dbReference>
<dbReference type="EC" id="1.20.4.1" evidence="4"/>
<evidence type="ECO:0000256" key="2">
    <source>
        <dbReference type="ARBA" id="ARBA00023002"/>
    </source>
</evidence>
<dbReference type="InterPro" id="IPR006660">
    <property type="entry name" value="Arsenate_reductase-like"/>
</dbReference>
<dbReference type="InterPro" id="IPR036249">
    <property type="entry name" value="Thioredoxin-like_sf"/>
</dbReference>
<proteinExistence type="inferred from homology"/>
<protein>
    <recommendedName>
        <fullName evidence="4">Arsenate reductase</fullName>
        <ecNumber evidence="4">1.20.4.1</ecNumber>
    </recommendedName>
</protein>
<dbReference type="PANTHER" id="PTHR30041:SF4">
    <property type="entry name" value="ARSENATE REDUCTASE"/>
    <property type="match status" value="1"/>
</dbReference>
<dbReference type="PANTHER" id="PTHR30041">
    <property type="entry name" value="ARSENATE REDUCTASE"/>
    <property type="match status" value="1"/>
</dbReference>
<comment type="catalytic activity">
    <reaction evidence="4">
        <text>[glutaredoxin]-dithiol + arsenate + glutathione + H(+) = glutathionyl-S-S-[glutaredoxin] + arsenite + H2O</text>
        <dbReference type="Rhea" id="RHEA:22016"/>
        <dbReference type="Rhea" id="RHEA-COMP:10729"/>
        <dbReference type="Rhea" id="RHEA-COMP:17668"/>
        <dbReference type="ChEBI" id="CHEBI:15377"/>
        <dbReference type="ChEBI" id="CHEBI:15378"/>
        <dbReference type="ChEBI" id="CHEBI:29242"/>
        <dbReference type="ChEBI" id="CHEBI:29950"/>
        <dbReference type="ChEBI" id="CHEBI:48597"/>
        <dbReference type="ChEBI" id="CHEBI:57925"/>
        <dbReference type="ChEBI" id="CHEBI:146199"/>
        <dbReference type="EC" id="1.20.4.1"/>
    </reaction>
</comment>
<gene>
    <name evidence="5" type="ORF">BZJ21_02230</name>
</gene>
<reference evidence="6" key="1">
    <citation type="submission" date="2017-01" db="EMBL/GenBank/DDBJ databases">
        <title>Draft genome of the species Salinivibrio costicola subsp. alcaliphilus.</title>
        <authorList>
            <person name="Lopez-Hermoso C."/>
            <person name="De La Haba R."/>
            <person name="Sanchez-Porro C."/>
            <person name="Ventosa A."/>
        </authorList>
    </citation>
    <scope>NUCLEOTIDE SEQUENCE [LARGE SCALE GENOMIC DNA]</scope>
    <source>
        <strain evidence="6">CBH448</strain>
    </source>
</reference>
<comment type="similarity">
    <text evidence="1 3 4">Belongs to the ArsC family.</text>
</comment>
<dbReference type="CDD" id="cd03034">
    <property type="entry name" value="ArsC_ArsC"/>
    <property type="match status" value="1"/>
</dbReference>
<name>A0ABX3KU06_SALCS</name>
<dbReference type="EMBL" id="MUFR01000004">
    <property type="protein sequence ID" value="OOF35084.1"/>
    <property type="molecule type" value="Genomic_DNA"/>
</dbReference>
<evidence type="ECO:0000313" key="6">
    <source>
        <dbReference type="Proteomes" id="UP000189431"/>
    </source>
</evidence>
<comment type="caution">
    <text evidence="5">The sequence shown here is derived from an EMBL/GenBank/DDBJ whole genome shotgun (WGS) entry which is preliminary data.</text>
</comment>
<dbReference type="Pfam" id="PF03960">
    <property type="entry name" value="ArsC"/>
    <property type="match status" value="1"/>
</dbReference>
<keyword evidence="6" id="KW-1185">Reference proteome</keyword>
<evidence type="ECO:0000256" key="3">
    <source>
        <dbReference type="PROSITE-ProRule" id="PRU01282"/>
    </source>
</evidence>
<dbReference type="Proteomes" id="UP000189431">
    <property type="component" value="Unassembled WGS sequence"/>
</dbReference>
<sequence length="118" mass="13221">MSPITLYHNPRCSKSRETLKLLESEGVTPTIVKYLETPLSADTLRELKRQLGMASFRDMMRTKEADYKAANLGDASVEEAQLLEAMVNHPKLIERPIAVQGDKAIIGRPPENVLVFVQ</sequence>
<dbReference type="Gene3D" id="3.40.30.10">
    <property type="entry name" value="Glutaredoxin"/>
    <property type="match status" value="1"/>
</dbReference>
<evidence type="ECO:0000256" key="4">
    <source>
        <dbReference type="RuleBase" id="RU362029"/>
    </source>
</evidence>
<accession>A0ABX3KU06</accession>
<evidence type="ECO:0000313" key="5">
    <source>
        <dbReference type="EMBL" id="OOF35084.1"/>
    </source>
</evidence>
<dbReference type="SUPFAM" id="SSF52833">
    <property type="entry name" value="Thioredoxin-like"/>
    <property type="match status" value="1"/>
</dbReference>
<dbReference type="NCBIfam" id="TIGR00014">
    <property type="entry name" value="arsC"/>
    <property type="match status" value="1"/>
</dbReference>
<evidence type="ECO:0000256" key="1">
    <source>
        <dbReference type="ARBA" id="ARBA00007198"/>
    </source>
</evidence>